<gene>
    <name evidence="9" type="primary">potA</name>
    <name evidence="11" type="ORF">VN24_03090</name>
</gene>
<dbReference type="HOGENOM" id="CLU_000604_1_1_9"/>
<name>A0A0D5NF85_9BACL</name>
<dbReference type="PANTHER" id="PTHR42781">
    <property type="entry name" value="SPERMIDINE/PUTRESCINE IMPORT ATP-BINDING PROTEIN POTA"/>
    <property type="match status" value="1"/>
</dbReference>
<dbReference type="SMART" id="SM00382">
    <property type="entry name" value="AAA"/>
    <property type="match status" value="1"/>
</dbReference>
<proteinExistence type="inferred from homology"/>
<evidence type="ECO:0000256" key="6">
    <source>
        <dbReference type="ARBA" id="ARBA00023136"/>
    </source>
</evidence>
<organism evidence="11 12">
    <name type="scientific">Paenibacillus beijingensis</name>
    <dbReference type="NCBI Taxonomy" id="1126833"/>
    <lineage>
        <taxon>Bacteria</taxon>
        <taxon>Bacillati</taxon>
        <taxon>Bacillota</taxon>
        <taxon>Bacilli</taxon>
        <taxon>Bacillales</taxon>
        <taxon>Paenibacillaceae</taxon>
        <taxon>Paenibacillus</taxon>
    </lineage>
</organism>
<evidence type="ECO:0000256" key="7">
    <source>
        <dbReference type="ARBA" id="ARBA00052482"/>
    </source>
</evidence>
<dbReference type="PANTHER" id="PTHR42781:SF4">
    <property type="entry name" value="SPERMIDINE_PUTRESCINE IMPORT ATP-BINDING PROTEIN POTA"/>
    <property type="match status" value="1"/>
</dbReference>
<comment type="function">
    <text evidence="9">Part of the ABC transporter complex PotABCD involved in spermidine/putrescine import. Responsible for energy coupling to the transport system.</text>
</comment>
<evidence type="ECO:0000256" key="9">
    <source>
        <dbReference type="RuleBase" id="RU364083"/>
    </source>
</evidence>
<evidence type="ECO:0000256" key="2">
    <source>
        <dbReference type="ARBA" id="ARBA00022475"/>
    </source>
</evidence>
<comment type="catalytic activity">
    <reaction evidence="7">
        <text>a quaternary ammonium(out) + ATP + H2O = a quaternary ammonium(in) + ADP + phosphate + H(+)</text>
        <dbReference type="Rhea" id="RHEA:11036"/>
        <dbReference type="ChEBI" id="CHEBI:15377"/>
        <dbReference type="ChEBI" id="CHEBI:15378"/>
        <dbReference type="ChEBI" id="CHEBI:30616"/>
        <dbReference type="ChEBI" id="CHEBI:35267"/>
        <dbReference type="ChEBI" id="CHEBI:43474"/>
        <dbReference type="ChEBI" id="CHEBI:456216"/>
        <dbReference type="EC" id="7.6.2.9"/>
    </reaction>
</comment>
<dbReference type="GO" id="GO:0043190">
    <property type="term" value="C:ATP-binding cassette (ABC) transporter complex"/>
    <property type="evidence" value="ECO:0007669"/>
    <property type="project" value="InterPro"/>
</dbReference>
<reference evidence="11 12" key="1">
    <citation type="journal article" date="2015" name="J. Biotechnol.">
        <title>Complete genome sequence of Paenibacillus beijingensis 7188(T) (=DSM 24997(T)), a novel rhizobacterium from jujube garden soil.</title>
        <authorList>
            <person name="Kwak Y."/>
            <person name="Shin J.H."/>
        </authorList>
    </citation>
    <scope>NUCLEOTIDE SEQUENCE [LARGE SCALE GENOMIC DNA]</scope>
    <source>
        <strain evidence="11 12">DSM 24997</strain>
    </source>
</reference>
<comment type="catalytic activity">
    <reaction evidence="9">
        <text>ATP + H2O + polyamine-[polyamine-binding protein]Side 1 = ADP + phosphate + polyamineSide 2 + [polyamine-binding protein]Side 1.</text>
        <dbReference type="EC" id="7.6.2.11"/>
    </reaction>
</comment>
<evidence type="ECO:0000256" key="5">
    <source>
        <dbReference type="ARBA" id="ARBA00022967"/>
    </source>
</evidence>
<dbReference type="Proteomes" id="UP000032633">
    <property type="component" value="Chromosome"/>
</dbReference>
<keyword evidence="4 9" id="KW-0067">ATP-binding</keyword>
<keyword evidence="6 9" id="KW-0472">Membrane</keyword>
<dbReference type="InterPro" id="IPR017871">
    <property type="entry name" value="ABC_transporter-like_CS"/>
</dbReference>
<evidence type="ECO:0000313" key="12">
    <source>
        <dbReference type="Proteomes" id="UP000032633"/>
    </source>
</evidence>
<sequence length="371" mass="41874">MSITHLAIKDVMKSYKKVKAVDNVNLEVKKGEFLTILGPSGSGKTTLLKLIAGFEEATEGSITLNRRNITNKKPYERNIGMLFQNYALFPHMTVVENIAYPLHIRNMEKKEIREKVKNMLDLVRLSEYGDRYPNKLSGGQQQRVALARAIVFNPPLLLLDEPLGALDKNLREMMQLEIKHIQEKVGITTISVTHDQEEALTMSDRVCVMNKGRIEQVSTPQGIYQRPDNKFVAEFIGEINLLGGEVVSTEHTKLIIQLFGDSTLSFYAEERADIKENKVYIALRPENLHLVHKASDYENTIQVTICEKIYVGNALKVKTKTSFGEELVVKLPTHLSEELQIGRPICLGWNSADSTVIPFAPRQVISSQGRK</sequence>
<comment type="subunit">
    <text evidence="8">The complex is composed of two ATP-binding proteins (OpuCA), two transmembrane proteins (OpuCB and OpuCD) and a solute-binding protein (OpuCC).</text>
</comment>
<dbReference type="PROSITE" id="PS50893">
    <property type="entry name" value="ABC_TRANSPORTER_2"/>
    <property type="match status" value="1"/>
</dbReference>
<evidence type="ECO:0000313" key="11">
    <source>
        <dbReference type="EMBL" id="AJY73800.1"/>
    </source>
</evidence>
<protein>
    <recommendedName>
        <fullName evidence="9">Spermidine/putrescine import ATP-binding protein PotA</fullName>
        <ecNumber evidence="9">7.6.2.11</ecNumber>
    </recommendedName>
</protein>
<dbReference type="Pfam" id="PF00005">
    <property type="entry name" value="ABC_tran"/>
    <property type="match status" value="1"/>
</dbReference>
<dbReference type="STRING" id="1126833.VN24_03090"/>
<evidence type="ECO:0000256" key="1">
    <source>
        <dbReference type="ARBA" id="ARBA00022448"/>
    </source>
</evidence>
<dbReference type="PATRIC" id="fig|1126833.4.peg.687"/>
<feature type="domain" description="ABC transporter" evidence="10">
    <location>
        <begin position="6"/>
        <end position="236"/>
    </location>
</feature>
<dbReference type="KEGG" id="pbj:VN24_03090"/>
<dbReference type="PROSITE" id="PS00211">
    <property type="entry name" value="ABC_TRANSPORTER_1"/>
    <property type="match status" value="1"/>
</dbReference>
<dbReference type="SUPFAM" id="SSF50331">
    <property type="entry name" value="MOP-like"/>
    <property type="match status" value="1"/>
</dbReference>
<dbReference type="NCBIfam" id="TIGR01187">
    <property type="entry name" value="potA"/>
    <property type="match status" value="1"/>
</dbReference>
<dbReference type="InterPro" id="IPR008995">
    <property type="entry name" value="Mo/tungstate-bd_C_term_dom"/>
</dbReference>
<keyword evidence="3 9" id="KW-0547">Nucleotide-binding</keyword>
<keyword evidence="2 9" id="KW-1003">Cell membrane</keyword>
<reference evidence="12" key="2">
    <citation type="submission" date="2015-03" db="EMBL/GenBank/DDBJ databases">
        <title>Genome sequence of Paenibacillus beijingensis strain DSM 24997T.</title>
        <authorList>
            <person name="Kwak Y."/>
            <person name="Shin J.-H."/>
        </authorList>
    </citation>
    <scope>NUCLEOTIDE SEQUENCE [LARGE SCALE GENOMIC DNA]</scope>
    <source>
        <strain evidence="12">DSM 24997</strain>
    </source>
</reference>
<dbReference type="GO" id="GO:0016887">
    <property type="term" value="F:ATP hydrolysis activity"/>
    <property type="evidence" value="ECO:0007669"/>
    <property type="project" value="InterPro"/>
</dbReference>
<dbReference type="RefSeq" id="WP_045669235.1">
    <property type="nucleotide sequence ID" value="NZ_CP011058.1"/>
</dbReference>
<dbReference type="Pfam" id="PF08402">
    <property type="entry name" value="TOBE_2"/>
    <property type="match status" value="1"/>
</dbReference>
<evidence type="ECO:0000256" key="3">
    <source>
        <dbReference type="ARBA" id="ARBA00022741"/>
    </source>
</evidence>
<evidence type="ECO:0000259" key="10">
    <source>
        <dbReference type="PROSITE" id="PS50893"/>
    </source>
</evidence>
<evidence type="ECO:0000256" key="4">
    <source>
        <dbReference type="ARBA" id="ARBA00022840"/>
    </source>
</evidence>
<dbReference type="InterPro" id="IPR003593">
    <property type="entry name" value="AAA+_ATPase"/>
</dbReference>
<keyword evidence="1 9" id="KW-0813">Transport</keyword>
<dbReference type="InterPro" id="IPR003439">
    <property type="entry name" value="ABC_transporter-like_ATP-bd"/>
</dbReference>
<dbReference type="OrthoDB" id="9802264at2"/>
<dbReference type="SUPFAM" id="SSF52540">
    <property type="entry name" value="P-loop containing nucleoside triphosphate hydrolases"/>
    <property type="match status" value="1"/>
</dbReference>
<dbReference type="GO" id="GO:0005524">
    <property type="term" value="F:ATP binding"/>
    <property type="evidence" value="ECO:0007669"/>
    <property type="project" value="UniProtKB-KW"/>
</dbReference>
<comment type="similarity">
    <text evidence="9">Belongs to the ABC transporter superfamily. Spermidine/putrescine importer (TC 3.A.1.11.1) family.</text>
</comment>
<comment type="subunit">
    <text evidence="9">The complex is composed of two ATP-binding proteins (PotA), two transmembrane proteins (PotB and PotC) and a solute-binding protein (PotD).</text>
</comment>
<dbReference type="InterPro" id="IPR027417">
    <property type="entry name" value="P-loop_NTPase"/>
</dbReference>
<dbReference type="EC" id="7.6.2.11" evidence="9"/>
<dbReference type="AlphaFoldDB" id="A0A0D5NF85"/>
<dbReference type="EMBL" id="CP011058">
    <property type="protein sequence ID" value="AJY73800.1"/>
    <property type="molecule type" value="Genomic_DNA"/>
</dbReference>
<keyword evidence="12" id="KW-1185">Reference proteome</keyword>
<dbReference type="InterPro" id="IPR050093">
    <property type="entry name" value="ABC_SmlMolc_Importer"/>
</dbReference>
<keyword evidence="5 9" id="KW-1278">Translocase</keyword>
<dbReference type="GO" id="GO:0015418">
    <property type="term" value="F:ABC-type quaternary ammonium compound transporting activity"/>
    <property type="evidence" value="ECO:0007669"/>
    <property type="project" value="UniProtKB-EC"/>
</dbReference>
<dbReference type="GO" id="GO:0015417">
    <property type="term" value="F:ABC-type polyamine transporter activity"/>
    <property type="evidence" value="ECO:0007669"/>
    <property type="project" value="UniProtKB-EC"/>
</dbReference>
<evidence type="ECO:0000256" key="8">
    <source>
        <dbReference type="ARBA" id="ARBA00063934"/>
    </source>
</evidence>
<dbReference type="FunFam" id="3.40.50.300:FF:000425">
    <property type="entry name" value="Probable ABC transporter, ATP-binding subunit"/>
    <property type="match status" value="1"/>
</dbReference>
<dbReference type="InterPro" id="IPR013611">
    <property type="entry name" value="Transp-assoc_OB_typ2"/>
</dbReference>
<dbReference type="Gene3D" id="2.40.50.100">
    <property type="match status" value="1"/>
</dbReference>
<accession>A0A0D5NF85</accession>
<dbReference type="InterPro" id="IPR005893">
    <property type="entry name" value="PotA-like"/>
</dbReference>
<dbReference type="Gene3D" id="3.40.50.300">
    <property type="entry name" value="P-loop containing nucleotide triphosphate hydrolases"/>
    <property type="match status" value="1"/>
</dbReference>